<dbReference type="AlphaFoldDB" id="A0AAW1Q0D1"/>
<dbReference type="GO" id="GO:0006450">
    <property type="term" value="P:regulation of translational fidelity"/>
    <property type="evidence" value="ECO:0007669"/>
    <property type="project" value="InterPro"/>
</dbReference>
<dbReference type="GO" id="GO:0005739">
    <property type="term" value="C:mitochondrion"/>
    <property type="evidence" value="ECO:0007669"/>
    <property type="project" value="TreeGrafter"/>
</dbReference>
<dbReference type="PANTHER" id="PTHR15004">
    <property type="entry name" value="GLUTAMYL-TRNA(GLN) AMIDOTRANSFERASE SUBUNIT C, MITOCHONDRIAL"/>
    <property type="match status" value="1"/>
</dbReference>
<reference evidence="1 2" key="1">
    <citation type="journal article" date="2024" name="Nat. Commun.">
        <title>Phylogenomics reveals the evolutionary origins of lichenization in chlorophyte algae.</title>
        <authorList>
            <person name="Puginier C."/>
            <person name="Libourel C."/>
            <person name="Otte J."/>
            <person name="Skaloud P."/>
            <person name="Haon M."/>
            <person name="Grisel S."/>
            <person name="Petersen M."/>
            <person name="Berrin J.G."/>
            <person name="Delaux P.M."/>
            <person name="Dal Grande F."/>
            <person name="Keller J."/>
        </authorList>
    </citation>
    <scope>NUCLEOTIDE SEQUENCE [LARGE SCALE GENOMIC DNA]</scope>
    <source>
        <strain evidence="1 2">SAG 2036</strain>
    </source>
</reference>
<proteinExistence type="predicted"/>
<organism evidence="1 2">
    <name type="scientific">Symbiochloris irregularis</name>
    <dbReference type="NCBI Taxonomy" id="706552"/>
    <lineage>
        <taxon>Eukaryota</taxon>
        <taxon>Viridiplantae</taxon>
        <taxon>Chlorophyta</taxon>
        <taxon>core chlorophytes</taxon>
        <taxon>Trebouxiophyceae</taxon>
        <taxon>Trebouxiales</taxon>
        <taxon>Trebouxiaceae</taxon>
        <taxon>Symbiochloris</taxon>
    </lineage>
</organism>
<evidence type="ECO:0008006" key="3">
    <source>
        <dbReference type="Google" id="ProtNLM"/>
    </source>
</evidence>
<dbReference type="InterPro" id="IPR003837">
    <property type="entry name" value="GatC"/>
</dbReference>
<dbReference type="NCBIfam" id="TIGR00135">
    <property type="entry name" value="gatC"/>
    <property type="match status" value="1"/>
</dbReference>
<evidence type="ECO:0000313" key="1">
    <source>
        <dbReference type="EMBL" id="KAK9815121.1"/>
    </source>
</evidence>
<dbReference type="Gene3D" id="1.10.20.60">
    <property type="entry name" value="Glu-tRNAGln amidotransferase C subunit, N-terminal domain"/>
    <property type="match status" value="1"/>
</dbReference>
<dbReference type="EMBL" id="JALJOQ010000001">
    <property type="protein sequence ID" value="KAK9815121.1"/>
    <property type="molecule type" value="Genomic_DNA"/>
</dbReference>
<dbReference type="GO" id="GO:0032543">
    <property type="term" value="P:mitochondrial translation"/>
    <property type="evidence" value="ECO:0007669"/>
    <property type="project" value="TreeGrafter"/>
</dbReference>
<dbReference type="GO" id="GO:0009507">
    <property type="term" value="C:chloroplast"/>
    <property type="evidence" value="ECO:0007669"/>
    <property type="project" value="TreeGrafter"/>
</dbReference>
<sequence length="82" mass="9256">MAEISVTDQEVEDWQHQIEDIVGWFDQLQAVDVSGVEPAAIADGKEQGSLRPDVPRAYENRDAIMESVPNKERSYVKVPKIM</sequence>
<keyword evidence="2" id="KW-1185">Reference proteome</keyword>
<dbReference type="PANTHER" id="PTHR15004:SF0">
    <property type="entry name" value="GLUTAMYL-TRNA(GLN) AMIDOTRANSFERASE SUBUNIT C, MITOCHONDRIAL"/>
    <property type="match status" value="1"/>
</dbReference>
<dbReference type="Pfam" id="PF02686">
    <property type="entry name" value="GatC"/>
    <property type="match status" value="1"/>
</dbReference>
<dbReference type="SUPFAM" id="SSF141000">
    <property type="entry name" value="Glu-tRNAGln amidotransferase C subunit"/>
    <property type="match status" value="1"/>
</dbReference>
<name>A0AAW1Q0D1_9CHLO</name>
<protein>
    <recommendedName>
        <fullName evidence="3">Glu-AdT subunit C</fullName>
    </recommendedName>
</protein>
<comment type="caution">
    <text evidence="1">The sequence shown here is derived from an EMBL/GenBank/DDBJ whole genome shotgun (WGS) entry which is preliminary data.</text>
</comment>
<evidence type="ECO:0000313" key="2">
    <source>
        <dbReference type="Proteomes" id="UP001465755"/>
    </source>
</evidence>
<gene>
    <name evidence="1" type="ORF">WJX73_008064</name>
</gene>
<dbReference type="GO" id="GO:0070681">
    <property type="term" value="P:glutaminyl-tRNAGln biosynthesis via transamidation"/>
    <property type="evidence" value="ECO:0007669"/>
    <property type="project" value="TreeGrafter"/>
</dbReference>
<dbReference type="Proteomes" id="UP001465755">
    <property type="component" value="Unassembled WGS sequence"/>
</dbReference>
<accession>A0AAW1Q0D1</accession>
<dbReference type="InterPro" id="IPR036113">
    <property type="entry name" value="Asp/Glu-ADT_sf_sub_c"/>
</dbReference>
<dbReference type="GO" id="GO:0030956">
    <property type="term" value="C:glutamyl-tRNA(Gln) amidotransferase complex"/>
    <property type="evidence" value="ECO:0007669"/>
    <property type="project" value="TreeGrafter"/>
</dbReference>